<dbReference type="AlphaFoldDB" id="A0A372DHR9"/>
<evidence type="ECO:0008006" key="4">
    <source>
        <dbReference type="Google" id="ProtNLM"/>
    </source>
</evidence>
<keyword evidence="1" id="KW-0732">Signal</keyword>
<proteinExistence type="predicted"/>
<name>A0A372DHR9_9GAMM</name>
<evidence type="ECO:0000256" key="1">
    <source>
        <dbReference type="SAM" id="SignalP"/>
    </source>
</evidence>
<evidence type="ECO:0000313" key="2">
    <source>
        <dbReference type="EMBL" id="RFP59095.1"/>
    </source>
</evidence>
<accession>A0A372DHR9</accession>
<evidence type="ECO:0000313" key="3">
    <source>
        <dbReference type="Proteomes" id="UP000262917"/>
    </source>
</evidence>
<sequence>MPRTRLALALALALFAAAPAFAQGQDIDKINGSITATAGQRYGDLETVNGSIRLQAGAQAADVETVNGSIHGEDDVRAQTLSTVNGGIRLGRRAQVEAGIETVNGAIFLDRGSRVGGDVATVNGGIGLVDTDLAGDIATVSGDITVGAGSHVKGGIRVDKPNRGGVHVRLGRQRAPKIVIGPDAVVEGPLVFEREVRLYVHASARIGSVRGATAVRYSTPTPPADE</sequence>
<protein>
    <recommendedName>
        <fullName evidence="4">Polymer-forming cytoskeletal protein</fullName>
    </recommendedName>
</protein>
<dbReference type="OrthoDB" id="5959358at2"/>
<feature type="signal peptide" evidence="1">
    <location>
        <begin position="1"/>
        <end position="22"/>
    </location>
</feature>
<dbReference type="RefSeq" id="WP_117203503.1">
    <property type="nucleotide sequence ID" value="NZ_JBHTBK010000022.1"/>
</dbReference>
<keyword evidence="3" id="KW-1185">Reference proteome</keyword>
<dbReference type="EMBL" id="QVPD01000015">
    <property type="protein sequence ID" value="RFP59095.1"/>
    <property type="molecule type" value="Genomic_DNA"/>
</dbReference>
<feature type="chain" id="PRO_5017052384" description="Polymer-forming cytoskeletal protein" evidence="1">
    <location>
        <begin position="23"/>
        <end position="226"/>
    </location>
</feature>
<reference evidence="2 3" key="1">
    <citation type="submission" date="2018-08" db="EMBL/GenBank/DDBJ databases">
        <title>Lysobacter weifangensis sp. nov., a new member of the family 'Xanthomonadaceae', isolated from soil in a farmland.</title>
        <authorList>
            <person name="Zhao H."/>
        </authorList>
    </citation>
    <scope>NUCLEOTIDE SEQUENCE [LARGE SCALE GENOMIC DNA]</scope>
    <source>
        <strain evidence="2 3">WF-2</strain>
    </source>
</reference>
<dbReference type="Proteomes" id="UP000262917">
    <property type="component" value="Unassembled WGS sequence"/>
</dbReference>
<comment type="caution">
    <text evidence="2">The sequence shown here is derived from an EMBL/GenBank/DDBJ whole genome shotgun (WGS) entry which is preliminary data.</text>
</comment>
<gene>
    <name evidence="2" type="ORF">D0Y53_11700</name>
</gene>
<organism evidence="2 3">
    <name type="scientific">Cognatiluteimonas weifangensis</name>
    <dbReference type="NCBI Taxonomy" id="2303539"/>
    <lineage>
        <taxon>Bacteria</taxon>
        <taxon>Pseudomonadati</taxon>
        <taxon>Pseudomonadota</taxon>
        <taxon>Gammaproteobacteria</taxon>
        <taxon>Lysobacterales</taxon>
        <taxon>Lysobacteraceae</taxon>
        <taxon>Cognatiluteimonas</taxon>
    </lineage>
</organism>